<keyword evidence="1" id="KW-0479">Metal-binding</keyword>
<evidence type="ECO:0000256" key="4">
    <source>
        <dbReference type="ARBA" id="ARBA00023163"/>
    </source>
</evidence>
<dbReference type="InterPro" id="IPR036282">
    <property type="entry name" value="Glutathione-S-Trfase_C_sf"/>
</dbReference>
<dbReference type="CDD" id="cd12148">
    <property type="entry name" value="fungal_TF_MHR"/>
    <property type="match status" value="1"/>
</dbReference>
<evidence type="ECO:0000256" key="3">
    <source>
        <dbReference type="ARBA" id="ARBA00023015"/>
    </source>
</evidence>
<keyword evidence="3" id="KW-0805">Transcription regulation</keyword>
<dbReference type="PANTHER" id="PTHR47660:SF2">
    <property type="entry name" value="TRANSCRIPTION FACTOR WITH C2H2 AND ZN(2)-CYS(6) DNA BINDING DOMAIN (EUROFUNG)"/>
    <property type="match status" value="1"/>
</dbReference>
<dbReference type="GO" id="GO:0003677">
    <property type="term" value="F:DNA binding"/>
    <property type="evidence" value="ECO:0007669"/>
    <property type="project" value="InterPro"/>
</dbReference>
<dbReference type="GO" id="GO:0008270">
    <property type="term" value="F:zinc ion binding"/>
    <property type="evidence" value="ECO:0007669"/>
    <property type="project" value="InterPro"/>
</dbReference>
<sequence length="763" mass="85439">MQKGEHLEPNYVQNFHPFGRLPVLDDDGTRLFESRAICEYLVAKYGPHSPLQRRTEQNYAQLATYEQAASVEYSYFDPTMKSLAYEKMFKRFMRRGDPDKATVERLEVDLVKVLEHYENVLSDRDYLAGNSVPIVASGSHCANAPGESHKTLAIPADGGLGETQTATMVTGQPKEVDKTGQVDSYVGFLDSAYSVEGWDLDAPDQMDLSGIGFSDSDLQLLDTFISGLPSGLYSSLQNVSDFGKGPEPQVPSADKSNVDVEPTHDFILQDHCSRSIEPDKRCEHRLASTRLTSASRNRILTALVQWGSKEISRIIEVLPPIASLDALLRFYLNTPVAHAMTFIHVGTFNPNDKRADLLLAMLASSCSLSSDVTLNKLGQVFQECVLTSLPKHFEPGNSTTHDLELAQAFLITLEVGAWSGHMRTAKAAESFFQPLLTMIGRTGMLNYSSYARKPSPDRSGRSLQDEWLEWLHFESWKRLVCRIYKHDTNSSIALQVNPLISYAEFCLPLPASKCMWTATSAGEWESLFLVQQQISSPQQVTLNDYMDDVDQMYVSDSTTDLGIAREVFLSFAWGLSWEYIQLVRLQSQRPSKWNLSIMGLRYDELSKILSLGHRPTNPDGLITSELKLNCIKMHLHVSIHDVQAFFETSEPLHTRHAYPQLVQWAKTESARKAVCFAAQLIQLVRLSAERTIRGPVAIMIYQATLVLITYGVVCRPVFNHHLQKIVQVGVSEDINIQRFLRSGYGTPAIGRTSQPSVESVNPT</sequence>
<keyword evidence="5" id="KW-0539">Nucleus</keyword>
<evidence type="ECO:0000256" key="1">
    <source>
        <dbReference type="ARBA" id="ARBA00022723"/>
    </source>
</evidence>
<protein>
    <submittedName>
        <fullName evidence="7">Zinc finger MSN2</fullName>
    </submittedName>
</protein>
<dbReference type="Gene3D" id="1.20.1050.10">
    <property type="match status" value="1"/>
</dbReference>
<dbReference type="SUPFAM" id="SSF47616">
    <property type="entry name" value="GST C-terminal domain-like"/>
    <property type="match status" value="1"/>
</dbReference>
<dbReference type="SUPFAM" id="SSF52833">
    <property type="entry name" value="Thioredoxin-like"/>
    <property type="match status" value="1"/>
</dbReference>
<reference evidence="7 8" key="1">
    <citation type="submission" date="2020-05" db="EMBL/GenBank/DDBJ databases">
        <title>Identification and distribution of gene clusters putatively required for synthesis of sphingolipid metabolism inhibitors in phylogenetically diverse species of the filamentous fungus Fusarium.</title>
        <authorList>
            <person name="Kim H.-S."/>
            <person name="Busman M."/>
            <person name="Brown D.W."/>
            <person name="Divon H."/>
            <person name="Uhlig S."/>
            <person name="Proctor R.H."/>
        </authorList>
    </citation>
    <scope>NUCLEOTIDE SEQUENCE [LARGE SCALE GENOMIC DNA]</scope>
    <source>
        <strain evidence="7 8">NRRL 66235</strain>
    </source>
</reference>
<keyword evidence="2" id="KW-0862">Zinc</keyword>
<dbReference type="PROSITE" id="PS50404">
    <property type="entry name" value="GST_NTER"/>
    <property type="match status" value="1"/>
</dbReference>
<dbReference type="InterPro" id="IPR036249">
    <property type="entry name" value="Thioredoxin-like_sf"/>
</dbReference>
<proteinExistence type="predicted"/>
<dbReference type="PANTHER" id="PTHR47660">
    <property type="entry name" value="TRANSCRIPTION FACTOR WITH C2H2 AND ZN(2)-CYS(6) DNA BINDING DOMAIN (EUROFUNG)-RELATED-RELATED"/>
    <property type="match status" value="1"/>
</dbReference>
<accession>A0A8H5XVW9</accession>
<evidence type="ECO:0000313" key="8">
    <source>
        <dbReference type="Proteomes" id="UP000544331"/>
    </source>
</evidence>
<dbReference type="GO" id="GO:0006351">
    <property type="term" value="P:DNA-templated transcription"/>
    <property type="evidence" value="ECO:0007669"/>
    <property type="project" value="InterPro"/>
</dbReference>
<dbReference type="Pfam" id="PF02798">
    <property type="entry name" value="GST_N"/>
    <property type="match status" value="1"/>
</dbReference>
<dbReference type="InterPro" id="IPR007219">
    <property type="entry name" value="XnlR_reg_dom"/>
</dbReference>
<dbReference type="OrthoDB" id="40579at2759"/>
<name>A0A8H5XVW9_9HYPO</name>
<organism evidence="7 8">
    <name type="scientific">Fusarium mundagurra</name>
    <dbReference type="NCBI Taxonomy" id="1567541"/>
    <lineage>
        <taxon>Eukaryota</taxon>
        <taxon>Fungi</taxon>
        <taxon>Dikarya</taxon>
        <taxon>Ascomycota</taxon>
        <taxon>Pezizomycotina</taxon>
        <taxon>Sordariomycetes</taxon>
        <taxon>Hypocreomycetidae</taxon>
        <taxon>Hypocreales</taxon>
        <taxon>Nectriaceae</taxon>
        <taxon>Fusarium</taxon>
        <taxon>Fusarium fujikuroi species complex</taxon>
    </lineage>
</organism>
<comment type="caution">
    <text evidence="7">The sequence shown here is derived from an EMBL/GenBank/DDBJ whole genome shotgun (WGS) entry which is preliminary data.</text>
</comment>
<dbReference type="Pfam" id="PF04082">
    <property type="entry name" value="Fungal_trans"/>
    <property type="match status" value="1"/>
</dbReference>
<evidence type="ECO:0000256" key="2">
    <source>
        <dbReference type="ARBA" id="ARBA00022833"/>
    </source>
</evidence>
<dbReference type="Proteomes" id="UP000544331">
    <property type="component" value="Unassembled WGS sequence"/>
</dbReference>
<evidence type="ECO:0000259" key="6">
    <source>
        <dbReference type="PROSITE" id="PS50404"/>
    </source>
</evidence>
<dbReference type="EMBL" id="JAAOAN010000740">
    <property type="protein sequence ID" value="KAF5700352.1"/>
    <property type="molecule type" value="Genomic_DNA"/>
</dbReference>
<dbReference type="InterPro" id="IPR004045">
    <property type="entry name" value="Glutathione_S-Trfase_N"/>
</dbReference>
<keyword evidence="8" id="KW-1185">Reference proteome</keyword>
<keyword evidence="4" id="KW-0804">Transcription</keyword>
<feature type="domain" description="GST N-terminal" evidence="6">
    <location>
        <begin position="1"/>
        <end position="49"/>
    </location>
</feature>
<dbReference type="Gene3D" id="3.40.30.10">
    <property type="entry name" value="Glutaredoxin"/>
    <property type="match status" value="1"/>
</dbReference>
<evidence type="ECO:0000256" key="5">
    <source>
        <dbReference type="ARBA" id="ARBA00023242"/>
    </source>
</evidence>
<dbReference type="AlphaFoldDB" id="A0A8H5XVW9"/>
<gene>
    <name evidence="7" type="ORF">FMUND_14365</name>
</gene>
<evidence type="ECO:0000313" key="7">
    <source>
        <dbReference type="EMBL" id="KAF5700352.1"/>
    </source>
</evidence>